<dbReference type="Proteomes" id="UP001212841">
    <property type="component" value="Unassembled WGS sequence"/>
</dbReference>
<evidence type="ECO:0000313" key="1">
    <source>
        <dbReference type="EMBL" id="KAJ3050165.1"/>
    </source>
</evidence>
<evidence type="ECO:0000313" key="2">
    <source>
        <dbReference type="Proteomes" id="UP001212841"/>
    </source>
</evidence>
<reference evidence="1" key="1">
    <citation type="submission" date="2020-05" db="EMBL/GenBank/DDBJ databases">
        <title>Phylogenomic resolution of chytrid fungi.</title>
        <authorList>
            <person name="Stajich J.E."/>
            <person name="Amses K."/>
            <person name="Simmons R."/>
            <person name="Seto K."/>
            <person name="Myers J."/>
            <person name="Bonds A."/>
            <person name="Quandt C.A."/>
            <person name="Barry K."/>
            <person name="Liu P."/>
            <person name="Grigoriev I."/>
            <person name="Longcore J.E."/>
            <person name="James T.Y."/>
        </authorList>
    </citation>
    <scope>NUCLEOTIDE SEQUENCE</scope>
    <source>
        <strain evidence="1">JEL0318</strain>
    </source>
</reference>
<name>A0AAD5SCI6_9FUNG</name>
<gene>
    <name evidence="1" type="ORF">HK097_008849</name>
</gene>
<dbReference type="AlphaFoldDB" id="A0AAD5SCI6"/>
<proteinExistence type="predicted"/>
<keyword evidence="2" id="KW-1185">Reference proteome</keyword>
<accession>A0AAD5SCI6</accession>
<organism evidence="1 2">
    <name type="scientific">Rhizophlyctis rosea</name>
    <dbReference type="NCBI Taxonomy" id="64517"/>
    <lineage>
        <taxon>Eukaryota</taxon>
        <taxon>Fungi</taxon>
        <taxon>Fungi incertae sedis</taxon>
        <taxon>Chytridiomycota</taxon>
        <taxon>Chytridiomycota incertae sedis</taxon>
        <taxon>Chytridiomycetes</taxon>
        <taxon>Rhizophlyctidales</taxon>
        <taxon>Rhizophlyctidaceae</taxon>
        <taxon>Rhizophlyctis</taxon>
    </lineage>
</organism>
<comment type="caution">
    <text evidence="1">The sequence shown here is derived from an EMBL/GenBank/DDBJ whole genome shotgun (WGS) entry which is preliminary data.</text>
</comment>
<protein>
    <submittedName>
        <fullName evidence="1">Uncharacterized protein</fullName>
    </submittedName>
</protein>
<dbReference type="EMBL" id="JADGJD010000546">
    <property type="protein sequence ID" value="KAJ3050165.1"/>
    <property type="molecule type" value="Genomic_DNA"/>
</dbReference>
<sequence>MAFIARLSVGSFSAENAPQYLQKALKNASVGKGNTVTYQATTRNLEIRNANSDFAILPASGGSTAHLLAGLPKKGESGAMVYYEPQGGWLDIGRSVSEIHFSLLRASNLEPVNLNSGILSASLAILTDENDVTTY</sequence>